<dbReference type="EMBL" id="CP121196">
    <property type="protein sequence ID" value="XBH19457.1"/>
    <property type="molecule type" value="Genomic_DNA"/>
</dbReference>
<evidence type="ECO:0000313" key="1">
    <source>
        <dbReference type="EMBL" id="XBH19457.1"/>
    </source>
</evidence>
<dbReference type="Pfam" id="PF01503">
    <property type="entry name" value="PRA-PH"/>
    <property type="match status" value="1"/>
</dbReference>
<sequence length="199" mass="21689">MMEKAYRPQEDIVTLMMQFEQEVKVAPELPDAGTRLLRARLVFEEALEFVRSCGCTVTMSGSSGDGPAVIDGIQVVLDPNGTPDFTEYVDGCIDQLVVTYGALCAAGVKAQSAWDEVQRSNMSKAWPHCSVCDAVLVRGDGEELVHPEDGGAHGGNWNTVLRVHKREDGKFIKAPTYSPANLKRVIEEQIEEAHSPASV</sequence>
<dbReference type="Gene3D" id="1.10.3420.10">
    <property type="entry name" value="putative ntp pyrophosphohydrolase like domain"/>
    <property type="match status" value="1"/>
</dbReference>
<proteinExistence type="predicted"/>
<reference evidence="1" key="1">
    <citation type="submission" date="2023-03" db="EMBL/GenBank/DDBJ databases">
        <title>Edaphobacter sp.</title>
        <authorList>
            <person name="Huber K.J."/>
            <person name="Papendorf J."/>
            <person name="Pilke C."/>
            <person name="Bunk B."/>
            <person name="Sproeer C."/>
            <person name="Pester M."/>
        </authorList>
    </citation>
    <scope>NUCLEOTIDE SEQUENCE</scope>
    <source>
        <strain evidence="1">DSM 110680</strain>
    </source>
</reference>
<name>A0AAU7DQY1_9BACT</name>
<accession>A0AAU7DQY1</accession>
<dbReference type="RefSeq" id="WP_348264674.1">
    <property type="nucleotide sequence ID" value="NZ_CP121196.1"/>
</dbReference>
<protein>
    <submittedName>
        <fullName evidence="1">Uncharacterized protein</fullName>
    </submittedName>
</protein>
<gene>
    <name evidence="1" type="ORF">P8935_09080</name>
</gene>
<dbReference type="InterPro" id="IPR021130">
    <property type="entry name" value="PRib-ATP_PPHydrolase-like"/>
</dbReference>
<dbReference type="InterPro" id="IPR023292">
    <property type="entry name" value="NTP_PyroPHydrolase-like_dom_sf"/>
</dbReference>
<dbReference type="AlphaFoldDB" id="A0AAU7DQY1"/>
<organism evidence="1">
    <name type="scientific">Telmatobacter sp. DSM 110680</name>
    <dbReference type="NCBI Taxonomy" id="3036704"/>
    <lineage>
        <taxon>Bacteria</taxon>
        <taxon>Pseudomonadati</taxon>
        <taxon>Acidobacteriota</taxon>
        <taxon>Terriglobia</taxon>
        <taxon>Terriglobales</taxon>
        <taxon>Acidobacteriaceae</taxon>
        <taxon>Telmatobacter</taxon>
    </lineage>
</organism>